<reference evidence="1" key="1">
    <citation type="journal article" date="2021" name="New Phytol.">
        <title>Evolutionary innovations through gain and loss of genes in the ectomycorrhizal Boletales.</title>
        <authorList>
            <person name="Wu G."/>
            <person name="Miyauchi S."/>
            <person name="Morin E."/>
            <person name="Kuo A."/>
            <person name="Drula E."/>
            <person name="Varga T."/>
            <person name="Kohler A."/>
            <person name="Feng B."/>
            <person name="Cao Y."/>
            <person name="Lipzen A."/>
            <person name="Daum C."/>
            <person name="Hundley H."/>
            <person name="Pangilinan J."/>
            <person name="Johnson J."/>
            <person name="Barry K."/>
            <person name="LaButti K."/>
            <person name="Ng V."/>
            <person name="Ahrendt S."/>
            <person name="Min B."/>
            <person name="Choi I.G."/>
            <person name="Park H."/>
            <person name="Plett J.M."/>
            <person name="Magnuson J."/>
            <person name="Spatafora J.W."/>
            <person name="Nagy L.G."/>
            <person name="Henrissat B."/>
            <person name="Grigoriev I.V."/>
            <person name="Yang Z.L."/>
            <person name="Xu J."/>
            <person name="Martin F.M."/>
        </authorList>
    </citation>
    <scope>NUCLEOTIDE SEQUENCE</scope>
    <source>
        <strain evidence="1">KUC20120723A-06</strain>
    </source>
</reference>
<dbReference type="EMBL" id="MU266483">
    <property type="protein sequence ID" value="KAH7922477.1"/>
    <property type="molecule type" value="Genomic_DNA"/>
</dbReference>
<evidence type="ECO:0000313" key="2">
    <source>
        <dbReference type="Proteomes" id="UP000790709"/>
    </source>
</evidence>
<evidence type="ECO:0000313" key="1">
    <source>
        <dbReference type="EMBL" id="KAH7922477.1"/>
    </source>
</evidence>
<dbReference type="Proteomes" id="UP000790709">
    <property type="component" value="Unassembled WGS sequence"/>
</dbReference>
<gene>
    <name evidence="1" type="ORF">BV22DRAFT_654098</name>
</gene>
<accession>A0ACB8B9W8</accession>
<sequence>MVFSSFNRKLPQISIFHNPASPPSTKALALLRSALTHPYPPSAPAAPPLEFDLEVVEGTPPTPDQFRTILGYLRSPPASNSHPSSSSSSHSSPPSSQPSSSHPPPTLAAFLSAHPSAPLPAEAPRTPQTLTALAAQNPAALRWPVVVDWIGGRASVGDVEGVRGILEAVRRARDGEGGGEGEGVDKARGWFS</sequence>
<protein>
    <submittedName>
        <fullName evidence="1">Uncharacterized protein</fullName>
    </submittedName>
</protein>
<comment type="caution">
    <text evidence="1">The sequence shown here is derived from an EMBL/GenBank/DDBJ whole genome shotgun (WGS) entry which is preliminary data.</text>
</comment>
<keyword evidence="2" id="KW-1185">Reference proteome</keyword>
<name>A0ACB8B9W8_9AGAM</name>
<organism evidence="1 2">
    <name type="scientific">Leucogyrophana mollusca</name>
    <dbReference type="NCBI Taxonomy" id="85980"/>
    <lineage>
        <taxon>Eukaryota</taxon>
        <taxon>Fungi</taxon>
        <taxon>Dikarya</taxon>
        <taxon>Basidiomycota</taxon>
        <taxon>Agaricomycotina</taxon>
        <taxon>Agaricomycetes</taxon>
        <taxon>Agaricomycetidae</taxon>
        <taxon>Boletales</taxon>
        <taxon>Boletales incertae sedis</taxon>
        <taxon>Leucogyrophana</taxon>
    </lineage>
</organism>
<proteinExistence type="predicted"/>